<dbReference type="GO" id="GO:0006434">
    <property type="term" value="P:seryl-tRNA aminoacylation"/>
    <property type="evidence" value="ECO:0007669"/>
    <property type="project" value="InterPro"/>
</dbReference>
<dbReference type="HOGENOM" id="CLU_342947_0_0_1"/>
<dbReference type="InterPro" id="IPR006195">
    <property type="entry name" value="aa-tRNA-synth_II"/>
</dbReference>
<keyword evidence="9" id="KW-0472">Membrane</keyword>
<organism evidence="11">
    <name type="scientific">Pseudozyma antarctica</name>
    <name type="common">Yeast</name>
    <name type="synonym">Candida antarctica</name>
    <dbReference type="NCBI Taxonomy" id="84753"/>
    <lineage>
        <taxon>Eukaryota</taxon>
        <taxon>Fungi</taxon>
        <taxon>Dikarya</taxon>
        <taxon>Basidiomycota</taxon>
        <taxon>Ustilaginomycotina</taxon>
        <taxon>Ustilaginomycetes</taxon>
        <taxon>Ustilaginales</taxon>
        <taxon>Ustilaginaceae</taxon>
        <taxon>Moesziomyces</taxon>
    </lineage>
</organism>
<protein>
    <recommendedName>
        <fullName evidence="1">serine--tRNA ligase</fullName>
        <ecNumber evidence="1">6.1.1.11</ecNumber>
    </recommendedName>
    <alternativeName>
        <fullName evidence="6">Seryl-tRNA synthetase</fullName>
    </alternativeName>
    <alternativeName>
        <fullName evidence="7">Seryl-tRNA(Ser) synthetase</fullName>
    </alternativeName>
</protein>
<reference evidence="11" key="1">
    <citation type="submission" date="2014-07" db="EMBL/GenBank/DDBJ databases">
        <title>Draft genome sequence of the yeast Pseudozyma antarctica JCM 10317 known as a producer of lipase B which used in a wide range of industrial applications.</title>
        <authorList>
            <person name="Morita T."/>
            <person name="Saika A."/>
            <person name="Koike H."/>
        </authorList>
    </citation>
    <scope>NUCLEOTIDE SEQUENCE</scope>
    <source>
        <strain evidence="11">JCM 10317</strain>
    </source>
</reference>
<gene>
    <name evidence="11" type="ORF">PAN0_009c3798</name>
</gene>
<dbReference type="PRINTS" id="PR00981">
    <property type="entry name" value="TRNASYNTHSER"/>
</dbReference>
<evidence type="ECO:0000256" key="8">
    <source>
        <dbReference type="SAM" id="MobiDB-lite"/>
    </source>
</evidence>
<accession>A0A081CFY4</accession>
<feature type="region of interest" description="Disordered" evidence="8">
    <location>
        <begin position="25"/>
        <end position="96"/>
    </location>
</feature>
<evidence type="ECO:0000313" key="12">
    <source>
        <dbReference type="Proteomes" id="UP000053758"/>
    </source>
</evidence>
<keyword evidence="5 11" id="KW-0030">Aminoacyl-tRNA synthetase</keyword>
<dbReference type="EMBL" id="DF830076">
    <property type="protein sequence ID" value="GAK65580.1"/>
    <property type="molecule type" value="Genomic_DNA"/>
</dbReference>
<sequence length="887" mass="98139">MSYRHPTTPIWRALIGSSRSMRPARAIQPIALRHASTSKWGQPPEQRLDQGSDRKAPRPSSSDETETSDKDTPGSHSAQKPRQLPDAYSGRGVSDDFINDARRDMQMRKMKYDEADFKWLREARTQIYMMGLKHTELATEHKALTTELNRIFQLAAAAVQKPKTKRKKAKGAAKKEEDADQAATSESLPASAEDEDRAKTAMEEAHEKAAQLRDRAKQVKAELAPLIKQLEDMRERSLQIRMSWPNHCHPDVPIGPEENAVVMSVQDPLNLLPTEFDAMKESWNKSAIQIKDFPEGPPPDKKRDHLRVANYARNAEVDTISGLLATGSSWPYLLGSISLLEHALTQYAMSKVVSKGFLAVSPPDVVRAELADRCGFRPRDEKAKQTYFLEGISRRQLKKEASAKNGEEEESFLNGELCLAATAEIPLAGLLAGRLFEPFRKSKRHGYLNKISEGLIQDSDLPIKLAALGHSFRAEAGARGADTRGLYRVHQFSKVEMFVAMKSFRDKSDAMLEELRGIQEEVIGGLGLPYRVLDMPTEELGASAYRKYDIEVWMPGRGSWGEVSSASNCTVYQALRLGIKQKRAPPMSSATSTDDSTTDEASDGASDGASDKTSVKASVKASDKASDKAPDSSPDKASPTLPSGSGGRTLHTLNATAAAIPRLIVAILENHGVEKGRLVLPDTLKPFWLAGEHDRNVTWLHTGKLKRRPRSRLQRALMRVRSIAKRNGTDAPTMVASFLILHELTALVPLVVLFYVFGALGVGTAVLQWLLGDSEPSAEDESMAARLRAWARRKEERFERYCRKNGYLGFEKQDAETMEQAQKVGDTSRVAASFANMVAAYILVKALIPLRIGASVALAAPFSRTVLEPLKGVTRRIFRRRATPTRA</sequence>
<keyword evidence="9" id="KW-0812">Transmembrane</keyword>
<feature type="region of interest" description="Disordered" evidence="8">
    <location>
        <begin position="582"/>
        <end position="649"/>
    </location>
</feature>
<dbReference type="SUPFAM" id="SSF55681">
    <property type="entry name" value="Class II aaRS and biotin synthetases"/>
    <property type="match status" value="1"/>
</dbReference>
<evidence type="ECO:0000256" key="1">
    <source>
        <dbReference type="ARBA" id="ARBA00012840"/>
    </source>
</evidence>
<dbReference type="Pfam" id="PF00587">
    <property type="entry name" value="tRNA-synt_2b"/>
    <property type="match status" value="1"/>
</dbReference>
<dbReference type="InterPro" id="IPR002317">
    <property type="entry name" value="Ser-tRNA-ligase_type_1"/>
</dbReference>
<evidence type="ECO:0000256" key="4">
    <source>
        <dbReference type="ARBA" id="ARBA00022840"/>
    </source>
</evidence>
<dbReference type="Gene3D" id="3.30.930.10">
    <property type="entry name" value="Bira Bifunctional Protein, Domain 2"/>
    <property type="match status" value="1"/>
</dbReference>
<proteinExistence type="predicted"/>
<keyword evidence="12" id="KW-1185">Reference proteome</keyword>
<evidence type="ECO:0000256" key="6">
    <source>
        <dbReference type="ARBA" id="ARBA00031113"/>
    </source>
</evidence>
<dbReference type="Pfam" id="PF10306">
    <property type="entry name" value="FLILHELTA"/>
    <property type="match status" value="1"/>
</dbReference>
<feature type="region of interest" description="Disordered" evidence="8">
    <location>
        <begin position="161"/>
        <end position="204"/>
    </location>
</feature>
<name>A0A081CFY4_PSEA2</name>
<evidence type="ECO:0000256" key="5">
    <source>
        <dbReference type="ARBA" id="ARBA00023146"/>
    </source>
</evidence>
<feature type="domain" description="Aminoacyl-transfer RNA synthetases class-II family profile" evidence="10">
    <location>
        <begin position="344"/>
        <end position="681"/>
    </location>
</feature>
<dbReference type="Proteomes" id="UP000053758">
    <property type="component" value="Unassembled WGS sequence"/>
</dbReference>
<evidence type="ECO:0000256" key="2">
    <source>
        <dbReference type="ARBA" id="ARBA00022598"/>
    </source>
</evidence>
<feature type="compositionally biased region" description="Basic residues" evidence="8">
    <location>
        <begin position="162"/>
        <end position="172"/>
    </location>
</feature>
<evidence type="ECO:0000256" key="7">
    <source>
        <dbReference type="ARBA" id="ARBA00034892"/>
    </source>
</evidence>
<feature type="transmembrane region" description="Helical" evidence="9">
    <location>
        <begin position="747"/>
        <end position="771"/>
    </location>
</feature>
<keyword evidence="2" id="KW-0436">Ligase</keyword>
<dbReference type="PANTHER" id="PTHR11778">
    <property type="entry name" value="SERYL-TRNA SYNTHETASE"/>
    <property type="match status" value="1"/>
</dbReference>
<evidence type="ECO:0000313" key="11">
    <source>
        <dbReference type="EMBL" id="GAK65580.1"/>
    </source>
</evidence>
<dbReference type="InterPro" id="IPR018811">
    <property type="entry name" value="MRX11"/>
</dbReference>
<dbReference type="AlphaFoldDB" id="A0A081CFY4"/>
<evidence type="ECO:0000256" key="3">
    <source>
        <dbReference type="ARBA" id="ARBA00022741"/>
    </source>
</evidence>
<dbReference type="GO" id="GO:0004828">
    <property type="term" value="F:serine-tRNA ligase activity"/>
    <property type="evidence" value="ECO:0007669"/>
    <property type="project" value="UniProtKB-EC"/>
</dbReference>
<dbReference type="GeneID" id="26304565"/>
<keyword evidence="4" id="KW-0067">ATP-binding</keyword>
<dbReference type="InterPro" id="IPR045864">
    <property type="entry name" value="aa-tRNA-synth_II/BPL/LPL"/>
</dbReference>
<dbReference type="EC" id="6.1.1.11" evidence="1"/>
<evidence type="ECO:0000259" key="10">
    <source>
        <dbReference type="PROSITE" id="PS50862"/>
    </source>
</evidence>
<dbReference type="RefSeq" id="XP_014656243.1">
    <property type="nucleotide sequence ID" value="XM_014800757.1"/>
</dbReference>
<dbReference type="PROSITE" id="PS50862">
    <property type="entry name" value="AA_TRNA_LIGASE_II"/>
    <property type="match status" value="1"/>
</dbReference>
<feature type="compositionally biased region" description="Basic and acidic residues" evidence="8">
    <location>
        <begin position="621"/>
        <end position="634"/>
    </location>
</feature>
<keyword evidence="9" id="KW-1133">Transmembrane helix</keyword>
<dbReference type="InterPro" id="IPR002314">
    <property type="entry name" value="aa-tRNA-synt_IIb"/>
</dbReference>
<dbReference type="GO" id="GO:0005524">
    <property type="term" value="F:ATP binding"/>
    <property type="evidence" value="ECO:0007669"/>
    <property type="project" value="UniProtKB-KW"/>
</dbReference>
<keyword evidence="3" id="KW-0547">Nucleotide-binding</keyword>
<feature type="compositionally biased region" description="Basic and acidic residues" evidence="8">
    <location>
        <begin position="46"/>
        <end position="56"/>
    </location>
</feature>
<evidence type="ECO:0000256" key="9">
    <source>
        <dbReference type="SAM" id="Phobius"/>
    </source>
</evidence>